<dbReference type="GO" id="GO:0005794">
    <property type="term" value="C:Golgi apparatus"/>
    <property type="evidence" value="ECO:0007669"/>
    <property type="project" value="TreeGrafter"/>
</dbReference>
<evidence type="ECO:0000313" key="10">
    <source>
        <dbReference type="Proteomes" id="UP001055439"/>
    </source>
</evidence>
<dbReference type="InterPro" id="IPR004895">
    <property type="entry name" value="Prenylated_rab_accept_PRA1"/>
</dbReference>
<evidence type="ECO:0000256" key="8">
    <source>
        <dbReference type="SAM" id="MobiDB-lite"/>
    </source>
</evidence>
<comment type="function">
    <text evidence="1 7">May be involved in both secretory and endocytic intracellular trafficking in the endosomal/prevacuolar compartments.</text>
</comment>
<keyword evidence="10" id="KW-1185">Reference proteome</keyword>
<dbReference type="PANTHER" id="PTHR19317:SF2">
    <property type="entry name" value="PRA1 FAMILY PROTEIN F2"/>
    <property type="match status" value="1"/>
</dbReference>
<evidence type="ECO:0000256" key="6">
    <source>
        <dbReference type="ARBA" id="ARBA00023136"/>
    </source>
</evidence>
<organism evidence="9 10">
    <name type="scientific">Musa troglodytarum</name>
    <name type="common">fe'i banana</name>
    <dbReference type="NCBI Taxonomy" id="320322"/>
    <lineage>
        <taxon>Eukaryota</taxon>
        <taxon>Viridiplantae</taxon>
        <taxon>Streptophyta</taxon>
        <taxon>Embryophyta</taxon>
        <taxon>Tracheophyta</taxon>
        <taxon>Spermatophyta</taxon>
        <taxon>Magnoliopsida</taxon>
        <taxon>Liliopsida</taxon>
        <taxon>Zingiberales</taxon>
        <taxon>Musaceae</taxon>
        <taxon>Musa</taxon>
    </lineage>
</organism>
<dbReference type="PANTHER" id="PTHR19317">
    <property type="entry name" value="PRENYLATED RAB ACCEPTOR 1-RELATED"/>
    <property type="match status" value="1"/>
</dbReference>
<accession>A0A9E7LDW0</accession>
<evidence type="ECO:0000256" key="7">
    <source>
        <dbReference type="RuleBase" id="RU363107"/>
    </source>
</evidence>
<evidence type="ECO:0000256" key="1">
    <source>
        <dbReference type="ARBA" id="ARBA00002501"/>
    </source>
</evidence>
<gene>
    <name evidence="9" type="ORF">MUK42_24771</name>
</gene>
<dbReference type="GO" id="GO:0016192">
    <property type="term" value="P:vesicle-mediated transport"/>
    <property type="evidence" value="ECO:0007669"/>
    <property type="project" value="TreeGrafter"/>
</dbReference>
<feature type="region of interest" description="Disordered" evidence="8">
    <location>
        <begin position="176"/>
        <end position="202"/>
    </location>
</feature>
<reference evidence="9" key="1">
    <citation type="submission" date="2022-05" db="EMBL/GenBank/DDBJ databases">
        <title>The Musa troglodytarum L. genome provides insights into the mechanism of non-climacteric behaviour and enrichment of carotenoids.</title>
        <authorList>
            <person name="Wang J."/>
        </authorList>
    </citation>
    <scope>NUCLEOTIDE SEQUENCE</scope>
    <source>
        <tissue evidence="9">Leaf</tissue>
    </source>
</reference>
<dbReference type="Pfam" id="PF03208">
    <property type="entry name" value="PRA1"/>
    <property type="match status" value="1"/>
</dbReference>
<keyword evidence="7" id="KW-0813">Transport</keyword>
<evidence type="ECO:0000313" key="9">
    <source>
        <dbReference type="EMBL" id="URE47090.1"/>
    </source>
</evidence>
<dbReference type="EMBL" id="CP097511">
    <property type="protein sequence ID" value="URE47090.1"/>
    <property type="molecule type" value="Genomic_DNA"/>
</dbReference>
<evidence type="ECO:0000256" key="3">
    <source>
        <dbReference type="ARBA" id="ARBA00006483"/>
    </source>
</evidence>
<keyword evidence="4" id="KW-0812">Transmembrane</keyword>
<dbReference type="AlphaFoldDB" id="A0A9E7LDW0"/>
<protein>
    <recommendedName>
        <fullName evidence="7">PRA1 family protein</fullName>
    </recommendedName>
</protein>
<dbReference type="OrthoDB" id="694527at2759"/>
<dbReference type="GO" id="GO:0016020">
    <property type="term" value="C:membrane"/>
    <property type="evidence" value="ECO:0007669"/>
    <property type="project" value="UniProtKB-SubCell"/>
</dbReference>
<keyword evidence="5" id="KW-1133">Transmembrane helix</keyword>
<comment type="subcellular location">
    <subcellularLocation>
        <location evidence="2 7">Membrane</location>
        <topology evidence="2 7">Multi-pass membrane protein</topology>
    </subcellularLocation>
</comment>
<dbReference type="GO" id="GO:0005783">
    <property type="term" value="C:endoplasmic reticulum"/>
    <property type="evidence" value="ECO:0007669"/>
    <property type="project" value="UniProtKB-ARBA"/>
</dbReference>
<keyword evidence="6" id="KW-0472">Membrane</keyword>
<evidence type="ECO:0000256" key="2">
    <source>
        <dbReference type="ARBA" id="ARBA00004141"/>
    </source>
</evidence>
<dbReference type="Proteomes" id="UP001055439">
    <property type="component" value="Chromosome 9"/>
</dbReference>
<comment type="similarity">
    <text evidence="3 7">Belongs to the PRA1 family.</text>
</comment>
<evidence type="ECO:0000256" key="4">
    <source>
        <dbReference type="ARBA" id="ARBA00022692"/>
    </source>
</evidence>
<sequence length="202" mass="22258">MAGACRRARHPPPANLGVAYLRIRSNAAYFDMNYVVVVHPVVFLEPPLAPHLPRGLPRLPHLLGLPLYFVRDEPLVALGRTVNDRTVPIALSVVTLVLLRTKFTSDVLISLLVGLRMVLIHAALRRTEEAAGPETWCAAVPRYLRLPGHVCSVTSISHRCLLSNVVRQHRCTHHNLNSTSRSQPISDAFTDATNPNRPAIAA</sequence>
<name>A0A9E7LDW0_9LILI</name>
<feature type="compositionally biased region" description="Polar residues" evidence="8">
    <location>
        <begin position="176"/>
        <end position="196"/>
    </location>
</feature>
<evidence type="ECO:0000256" key="5">
    <source>
        <dbReference type="ARBA" id="ARBA00022989"/>
    </source>
</evidence>
<proteinExistence type="inferred from homology"/>